<dbReference type="EMBL" id="ADBJ01000010">
    <property type="protein sequence ID" value="EFA83823.1"/>
    <property type="molecule type" value="Genomic_DNA"/>
</dbReference>
<dbReference type="InParanoid" id="D3B3C5"/>
<gene>
    <name evidence="1" type="ORF">PPL_02891</name>
</gene>
<keyword evidence="2" id="KW-1185">Reference proteome</keyword>
<proteinExistence type="predicted"/>
<dbReference type="GeneID" id="31358414"/>
<organism evidence="1 2">
    <name type="scientific">Heterostelium pallidum (strain ATCC 26659 / Pp 5 / PN500)</name>
    <name type="common">Cellular slime mold</name>
    <name type="synonym">Polysphondylium pallidum</name>
    <dbReference type="NCBI Taxonomy" id="670386"/>
    <lineage>
        <taxon>Eukaryota</taxon>
        <taxon>Amoebozoa</taxon>
        <taxon>Evosea</taxon>
        <taxon>Eumycetozoa</taxon>
        <taxon>Dictyostelia</taxon>
        <taxon>Acytosteliales</taxon>
        <taxon>Acytosteliaceae</taxon>
        <taxon>Heterostelium</taxon>
    </lineage>
</organism>
<dbReference type="AlphaFoldDB" id="D3B3C5"/>
<evidence type="ECO:0000313" key="2">
    <source>
        <dbReference type="Proteomes" id="UP000001396"/>
    </source>
</evidence>
<reference evidence="1 2" key="1">
    <citation type="journal article" date="2011" name="Genome Res.">
        <title>Phylogeny-wide analysis of social amoeba genomes highlights ancient origins for complex intercellular communication.</title>
        <authorList>
            <person name="Heidel A.J."/>
            <person name="Lawal H.M."/>
            <person name="Felder M."/>
            <person name="Schilde C."/>
            <person name="Helps N.R."/>
            <person name="Tunggal B."/>
            <person name="Rivero F."/>
            <person name="John U."/>
            <person name="Schleicher M."/>
            <person name="Eichinger L."/>
            <person name="Platzer M."/>
            <person name="Noegel A.A."/>
            <person name="Schaap P."/>
            <person name="Gloeckner G."/>
        </authorList>
    </citation>
    <scope>NUCLEOTIDE SEQUENCE [LARGE SCALE GENOMIC DNA]</scope>
    <source>
        <strain evidence="2">ATCC 26659 / Pp 5 / PN500</strain>
    </source>
</reference>
<evidence type="ECO:0000313" key="1">
    <source>
        <dbReference type="EMBL" id="EFA83823.1"/>
    </source>
</evidence>
<sequence>MTILSSLGKIGLSSNNVFSDSKMKFSSVKNIDSIQQSNFTVKLGREICYYTANGCFCKQV</sequence>
<dbReference type="RefSeq" id="XP_020435940.1">
    <property type="nucleotide sequence ID" value="XM_020573868.1"/>
</dbReference>
<dbReference type="Proteomes" id="UP000001396">
    <property type="component" value="Unassembled WGS sequence"/>
</dbReference>
<protein>
    <submittedName>
        <fullName evidence="1">Uncharacterized protein</fullName>
    </submittedName>
</protein>
<accession>D3B3C5</accession>
<comment type="caution">
    <text evidence="1">The sequence shown here is derived from an EMBL/GenBank/DDBJ whole genome shotgun (WGS) entry which is preliminary data.</text>
</comment>
<name>D3B3C5_HETP5</name>